<dbReference type="Gene3D" id="1.25.40.10">
    <property type="entry name" value="Tetratricopeptide repeat domain"/>
    <property type="match status" value="1"/>
</dbReference>
<dbReference type="SUPFAM" id="SSF52833">
    <property type="entry name" value="Thioredoxin-like"/>
    <property type="match status" value="1"/>
</dbReference>
<keyword evidence="1" id="KW-0802">TPR repeat</keyword>
<dbReference type="EMBL" id="QTJU01000001">
    <property type="protein sequence ID" value="RFM30516.1"/>
    <property type="molecule type" value="Genomic_DNA"/>
</dbReference>
<evidence type="ECO:0000313" key="3">
    <source>
        <dbReference type="Proteomes" id="UP000261284"/>
    </source>
</evidence>
<sequence>MLIHRLKTVWYLHVPACATNKQAQDFYFFTSIKNKLMRYNILLCAAAIVMAAACHRATVTAVTPYANTEIRNAKGDTILAGHCATDMLLQPHYRQWFQQSYNSYAVDSATALQLQPLLAGKTIEVFLGTWCGDSRREVPRLIKLLQVAAFDTSHLHLVFVDNAPGTYKQSPAHEEKGKLIHHVPTIIVYDKKELGRVVETPVVSLEKDLLRIVKEGDYVSKYRLAEHMRRKGLYNSKPLPDKQLSDLATEVKPLAANAGELSVVGFVLNAQQQYAAALNVYRLNILLYPAEPALYGRVAGVYAAMGNREKAKWYYNKVLELKPGDIDAAKQLASLQ</sequence>
<dbReference type="SUPFAM" id="SSF48452">
    <property type="entry name" value="TPR-like"/>
    <property type="match status" value="1"/>
</dbReference>
<evidence type="ECO:0000256" key="1">
    <source>
        <dbReference type="PROSITE-ProRule" id="PRU00339"/>
    </source>
</evidence>
<dbReference type="InterPro" id="IPR036249">
    <property type="entry name" value="Thioredoxin-like_sf"/>
</dbReference>
<dbReference type="InterPro" id="IPR019734">
    <property type="entry name" value="TPR_rpt"/>
</dbReference>
<dbReference type="PROSITE" id="PS50005">
    <property type="entry name" value="TPR"/>
    <property type="match status" value="1"/>
</dbReference>
<protein>
    <submittedName>
        <fullName evidence="2">Uncharacterized protein</fullName>
    </submittedName>
</protein>
<proteinExistence type="predicted"/>
<evidence type="ECO:0000313" key="2">
    <source>
        <dbReference type="EMBL" id="RFM30516.1"/>
    </source>
</evidence>
<organism evidence="2 3">
    <name type="scientific">Deminuibacter soli</name>
    <dbReference type="NCBI Taxonomy" id="2291815"/>
    <lineage>
        <taxon>Bacteria</taxon>
        <taxon>Pseudomonadati</taxon>
        <taxon>Bacteroidota</taxon>
        <taxon>Chitinophagia</taxon>
        <taxon>Chitinophagales</taxon>
        <taxon>Chitinophagaceae</taxon>
        <taxon>Deminuibacter</taxon>
    </lineage>
</organism>
<dbReference type="Proteomes" id="UP000261284">
    <property type="component" value="Unassembled WGS sequence"/>
</dbReference>
<dbReference type="InterPro" id="IPR011990">
    <property type="entry name" value="TPR-like_helical_dom_sf"/>
</dbReference>
<name>A0A3E1NRE6_9BACT</name>
<accession>A0A3E1NRE6</accession>
<feature type="repeat" description="TPR" evidence="1">
    <location>
        <begin position="292"/>
        <end position="325"/>
    </location>
</feature>
<gene>
    <name evidence="2" type="ORF">DXN05_06055</name>
</gene>
<keyword evidence="3" id="KW-1185">Reference proteome</keyword>
<comment type="caution">
    <text evidence="2">The sequence shown here is derived from an EMBL/GenBank/DDBJ whole genome shotgun (WGS) entry which is preliminary data.</text>
</comment>
<reference evidence="2 3" key="1">
    <citation type="submission" date="2018-08" db="EMBL/GenBank/DDBJ databases">
        <title>Chitinophagaceae sp. K23C18032701, a novel bacterium isolated from forest soil.</title>
        <authorList>
            <person name="Wang C."/>
        </authorList>
    </citation>
    <scope>NUCLEOTIDE SEQUENCE [LARGE SCALE GENOMIC DNA]</scope>
    <source>
        <strain evidence="2 3">K23C18032701</strain>
    </source>
</reference>
<dbReference type="AlphaFoldDB" id="A0A3E1NRE6"/>